<evidence type="ECO:0000313" key="1">
    <source>
        <dbReference type="EMBL" id="CAA9547513.1"/>
    </source>
</evidence>
<dbReference type="EMBL" id="CADCWI010000040">
    <property type="protein sequence ID" value="CAA9547513.1"/>
    <property type="molecule type" value="Genomic_DNA"/>
</dbReference>
<gene>
    <name evidence="1" type="ORF">AVDCRST_MAG43-782</name>
</gene>
<organism evidence="1">
    <name type="scientific">uncultured Thermomicrobiales bacterium</name>
    <dbReference type="NCBI Taxonomy" id="1645740"/>
    <lineage>
        <taxon>Bacteria</taxon>
        <taxon>Pseudomonadati</taxon>
        <taxon>Thermomicrobiota</taxon>
        <taxon>Thermomicrobia</taxon>
        <taxon>Thermomicrobiales</taxon>
        <taxon>environmental samples</taxon>
    </lineage>
</organism>
<proteinExistence type="predicted"/>
<accession>A0A6J4UF49</accession>
<dbReference type="AlphaFoldDB" id="A0A6J4UF49"/>
<reference evidence="1" key="1">
    <citation type="submission" date="2020-02" db="EMBL/GenBank/DDBJ databases">
        <authorList>
            <person name="Meier V. D."/>
        </authorList>
    </citation>
    <scope>NUCLEOTIDE SEQUENCE</scope>
    <source>
        <strain evidence="1">AVDCRST_MAG43</strain>
    </source>
</reference>
<protein>
    <submittedName>
        <fullName evidence="1">Uncharacterized protein</fullName>
    </submittedName>
</protein>
<sequence length="349" mass="37938">MTTSSGSVVLGGRFVLPVDLRCVRCDHPLTYSSDALICEQCDTILQVIERRTSPDSCPECGGETAWMGGMLVCSPVPHASCCSQGFVQALPALPRSCDRCGLVLTSSNRAFLCYPCAVRSYVDLRPAASRIYALDNGTEDGWREIVGFSLDDSLWATSGPVAGHPGFRTEFFAVGIGNAAYLEGQLICALPPWSPTGGPTGTVWLVRICCPSGMVYEVAFPAGWIGDLDAGIDDRGRRTSPLPERMVETQGIGATVLGQELRTARRIINAMPRNVGAQKRIDPDVEASQIITTIRSILMTGEQPNMARVGRWIHPWVEDPRDSLKKQLSRIHERSGLTWDDLKRTAAEG</sequence>
<name>A0A6J4UF49_9BACT</name>